<evidence type="ECO:0000313" key="1">
    <source>
        <dbReference type="EMBL" id="KAF2024864.1"/>
    </source>
</evidence>
<name>A0A9P4H058_9PLEO</name>
<organism evidence="1 2">
    <name type="scientific">Setomelanomma holmii</name>
    <dbReference type="NCBI Taxonomy" id="210430"/>
    <lineage>
        <taxon>Eukaryota</taxon>
        <taxon>Fungi</taxon>
        <taxon>Dikarya</taxon>
        <taxon>Ascomycota</taxon>
        <taxon>Pezizomycotina</taxon>
        <taxon>Dothideomycetes</taxon>
        <taxon>Pleosporomycetidae</taxon>
        <taxon>Pleosporales</taxon>
        <taxon>Pleosporineae</taxon>
        <taxon>Phaeosphaeriaceae</taxon>
        <taxon>Setomelanomma</taxon>
    </lineage>
</organism>
<comment type="caution">
    <text evidence="1">The sequence shown here is derived from an EMBL/GenBank/DDBJ whole genome shotgun (WGS) entry which is preliminary data.</text>
</comment>
<dbReference type="EMBL" id="ML978282">
    <property type="protein sequence ID" value="KAF2024864.1"/>
    <property type="molecule type" value="Genomic_DNA"/>
</dbReference>
<dbReference type="AlphaFoldDB" id="A0A9P4H058"/>
<dbReference type="Proteomes" id="UP000799777">
    <property type="component" value="Unassembled WGS sequence"/>
</dbReference>
<gene>
    <name evidence="1" type="ORF">EK21DRAFT_77834</name>
</gene>
<protein>
    <submittedName>
        <fullName evidence="1">Uncharacterized protein</fullName>
    </submittedName>
</protein>
<accession>A0A9P4H058</accession>
<reference evidence="1" key="1">
    <citation type="journal article" date="2020" name="Stud. Mycol.">
        <title>101 Dothideomycetes genomes: a test case for predicting lifestyles and emergence of pathogens.</title>
        <authorList>
            <person name="Haridas S."/>
            <person name="Albert R."/>
            <person name="Binder M."/>
            <person name="Bloem J."/>
            <person name="Labutti K."/>
            <person name="Salamov A."/>
            <person name="Andreopoulos B."/>
            <person name="Baker S."/>
            <person name="Barry K."/>
            <person name="Bills G."/>
            <person name="Bluhm B."/>
            <person name="Cannon C."/>
            <person name="Castanera R."/>
            <person name="Culley D."/>
            <person name="Daum C."/>
            <person name="Ezra D."/>
            <person name="Gonzalez J."/>
            <person name="Henrissat B."/>
            <person name="Kuo A."/>
            <person name="Liang C."/>
            <person name="Lipzen A."/>
            <person name="Lutzoni F."/>
            <person name="Magnuson J."/>
            <person name="Mondo S."/>
            <person name="Nolan M."/>
            <person name="Ohm R."/>
            <person name="Pangilinan J."/>
            <person name="Park H.-J."/>
            <person name="Ramirez L."/>
            <person name="Alfaro M."/>
            <person name="Sun H."/>
            <person name="Tritt A."/>
            <person name="Yoshinaga Y."/>
            <person name="Zwiers L.-H."/>
            <person name="Turgeon B."/>
            <person name="Goodwin S."/>
            <person name="Spatafora J."/>
            <person name="Crous P."/>
            <person name="Grigoriev I."/>
        </authorList>
    </citation>
    <scope>NUCLEOTIDE SEQUENCE</scope>
    <source>
        <strain evidence="1">CBS 110217</strain>
    </source>
</reference>
<sequence>MPRRSPLPPNIPCLALHDDALKERVRADAKRVRHTYDQLATIFNPPEFEEAARDVCTDSQGAITLYNDFVQRTAVYHTIYPDTNKCPPEMLHIAEEEVGQPVYTDLAVIVAVPKHLLHGERSIIMTPAIRFHGGGVEYASKGRNLVIVEFEYPLGPPIVPEQQIEDCIKSLWKWLFDNLQNTLTSICGANVDVRWDSVLIFGGSYGGRLALIAWLASESLDYKPRKFSILIVVLRSPVTTDYRRDPGPYVGTHISQARANKDSERTFKLLKEIPWTIAQSARTPPDYMFAAPIFSIAHSHSRLLQGRPAIQMINETLHCPDTRTRFFISHGDKDTHVKLEDSKALVKSLERWELIVYFKIQEGMGHALDVDEPLSEELQSFLDANLSDFGSLAEASGS</sequence>
<dbReference type="OrthoDB" id="3798153at2759"/>
<dbReference type="SUPFAM" id="SSF53474">
    <property type="entry name" value="alpha/beta-Hydrolases"/>
    <property type="match status" value="1"/>
</dbReference>
<dbReference type="InterPro" id="IPR029058">
    <property type="entry name" value="AB_hydrolase_fold"/>
</dbReference>
<evidence type="ECO:0000313" key="2">
    <source>
        <dbReference type="Proteomes" id="UP000799777"/>
    </source>
</evidence>
<proteinExistence type="predicted"/>
<keyword evidence="2" id="KW-1185">Reference proteome</keyword>
<dbReference type="Gene3D" id="3.40.50.1820">
    <property type="entry name" value="alpha/beta hydrolase"/>
    <property type="match status" value="1"/>
</dbReference>